<dbReference type="VEuPathDB" id="AmoebaDB:FDP41_013742"/>
<dbReference type="SMART" id="SM00198">
    <property type="entry name" value="SCP"/>
    <property type="match status" value="1"/>
</dbReference>
<organism evidence="3 4">
    <name type="scientific">Naegleria fowleri</name>
    <name type="common">Brain eating amoeba</name>
    <dbReference type="NCBI Taxonomy" id="5763"/>
    <lineage>
        <taxon>Eukaryota</taxon>
        <taxon>Discoba</taxon>
        <taxon>Heterolobosea</taxon>
        <taxon>Tetramitia</taxon>
        <taxon>Eutetramitia</taxon>
        <taxon>Vahlkampfiidae</taxon>
        <taxon>Naegleria</taxon>
    </lineage>
</organism>
<dbReference type="InterPro" id="IPR001283">
    <property type="entry name" value="CRISP-related"/>
</dbReference>
<feature type="chain" id="PRO_5025630283" description="SCP domain-containing protein" evidence="1">
    <location>
        <begin position="30"/>
        <end position="222"/>
    </location>
</feature>
<dbReference type="Gene3D" id="3.40.33.10">
    <property type="entry name" value="CAP"/>
    <property type="match status" value="1"/>
</dbReference>
<name>A0A6A5C3U1_NAEFO</name>
<feature type="signal peptide" evidence="1">
    <location>
        <begin position="1"/>
        <end position="29"/>
    </location>
</feature>
<dbReference type="PANTHER" id="PTHR10334">
    <property type="entry name" value="CYSTEINE-RICH SECRETORY PROTEIN-RELATED"/>
    <property type="match status" value="1"/>
</dbReference>
<dbReference type="Pfam" id="PF00188">
    <property type="entry name" value="CAP"/>
    <property type="match status" value="1"/>
</dbReference>
<proteinExistence type="predicted"/>
<sequence length="222" mass="24335">MLNTRLILIFTLWVSVVMNVFFLASNATCQSINAFSSSEKKAIVDAHNAIRFDPTLSPPAANMQTMVWDDSLATVAANYVSQCVFDHNAYRGSNVGENIYMGYSQTIGTAAVNSWASEKQYYNFNSGCQSGKICGHYTQLIWASSVKVGCARKTCSTVYENPDFNGATIVVCDYSPAGNDIGQKPYVAGTTNNNRANDAYSSKVVNFQNLLSVIMFIVVVMW</sequence>
<evidence type="ECO:0000259" key="2">
    <source>
        <dbReference type="SMART" id="SM00198"/>
    </source>
</evidence>
<reference evidence="3 4" key="1">
    <citation type="journal article" date="2019" name="Sci. Rep.">
        <title>Nanopore sequencing improves the draft genome of the human pathogenic amoeba Naegleria fowleri.</title>
        <authorList>
            <person name="Liechti N."/>
            <person name="Schurch N."/>
            <person name="Bruggmann R."/>
            <person name="Wittwer M."/>
        </authorList>
    </citation>
    <scope>NUCLEOTIDE SEQUENCE [LARGE SCALE GENOMIC DNA]</scope>
    <source>
        <strain evidence="3 4">ATCC 30894</strain>
    </source>
</reference>
<accession>A0A6A5C3U1</accession>
<evidence type="ECO:0000256" key="1">
    <source>
        <dbReference type="SAM" id="SignalP"/>
    </source>
</evidence>
<keyword evidence="4" id="KW-1185">Reference proteome</keyword>
<protein>
    <recommendedName>
        <fullName evidence="2">SCP domain-containing protein</fullName>
    </recommendedName>
</protein>
<keyword evidence="1" id="KW-0732">Signal</keyword>
<dbReference type="Proteomes" id="UP000444721">
    <property type="component" value="Unassembled WGS sequence"/>
</dbReference>
<dbReference type="InterPro" id="IPR014044">
    <property type="entry name" value="CAP_dom"/>
</dbReference>
<feature type="domain" description="SCP" evidence="2">
    <location>
        <begin position="38"/>
        <end position="182"/>
    </location>
</feature>
<dbReference type="AlphaFoldDB" id="A0A6A5C3U1"/>
<dbReference type="OMA" id="ACKFEHN"/>
<dbReference type="EMBL" id="VFQX01000019">
    <property type="protein sequence ID" value="KAF0980528.1"/>
    <property type="molecule type" value="Genomic_DNA"/>
</dbReference>
<evidence type="ECO:0000313" key="4">
    <source>
        <dbReference type="Proteomes" id="UP000444721"/>
    </source>
</evidence>
<dbReference type="SUPFAM" id="SSF55797">
    <property type="entry name" value="PR-1-like"/>
    <property type="match status" value="1"/>
</dbReference>
<dbReference type="VEuPathDB" id="AmoebaDB:NF0044290"/>
<dbReference type="InterPro" id="IPR018244">
    <property type="entry name" value="Allrgn_V5/Tpx1_CS"/>
</dbReference>
<dbReference type="PROSITE" id="PS01009">
    <property type="entry name" value="CRISP_1"/>
    <property type="match status" value="1"/>
</dbReference>
<dbReference type="PRINTS" id="PR00837">
    <property type="entry name" value="V5TPXLIKE"/>
</dbReference>
<dbReference type="OrthoDB" id="337038at2759"/>
<dbReference type="GO" id="GO:0005576">
    <property type="term" value="C:extracellular region"/>
    <property type="evidence" value="ECO:0007669"/>
    <property type="project" value="InterPro"/>
</dbReference>
<dbReference type="GeneID" id="68120957"/>
<comment type="caution">
    <text evidence="3">The sequence shown here is derived from an EMBL/GenBank/DDBJ whole genome shotgun (WGS) entry which is preliminary data.</text>
</comment>
<dbReference type="VEuPathDB" id="AmoebaDB:NfTy_026770"/>
<dbReference type="InterPro" id="IPR035940">
    <property type="entry name" value="CAP_sf"/>
</dbReference>
<gene>
    <name evidence="3" type="ORF">FDP41_013742</name>
</gene>
<dbReference type="RefSeq" id="XP_044565241.1">
    <property type="nucleotide sequence ID" value="XM_044704406.1"/>
</dbReference>
<evidence type="ECO:0000313" key="3">
    <source>
        <dbReference type="EMBL" id="KAF0980528.1"/>
    </source>
</evidence>